<feature type="transmembrane region" description="Helical" evidence="1">
    <location>
        <begin position="54"/>
        <end position="72"/>
    </location>
</feature>
<dbReference type="Proteomes" id="UP001497497">
    <property type="component" value="Unassembled WGS sequence"/>
</dbReference>
<keyword evidence="3" id="KW-1185">Reference proteome</keyword>
<dbReference type="EMBL" id="CAXITT010000004">
    <property type="protein sequence ID" value="CAL1526320.1"/>
    <property type="molecule type" value="Genomic_DNA"/>
</dbReference>
<comment type="caution">
    <text evidence="2">The sequence shown here is derived from an EMBL/GenBank/DDBJ whole genome shotgun (WGS) entry which is preliminary data.</text>
</comment>
<sequence>MLTTNQLLGGFDANGQSVFVEMDESYFFHRKYHRGQRRIGLNLYKKLWHEKPDIAGSLLLMGIGWLGLANAWRKYDRDTFHKHRWTYTVIREEDANPTYKEKGSYN</sequence>
<evidence type="ECO:0000313" key="2">
    <source>
        <dbReference type="EMBL" id="CAL1526320.1"/>
    </source>
</evidence>
<keyword evidence="1" id="KW-0812">Transmembrane</keyword>
<protein>
    <submittedName>
        <fullName evidence="2">Uncharacterized protein</fullName>
    </submittedName>
</protein>
<gene>
    <name evidence="2" type="ORF">GSLYS_00000497001</name>
</gene>
<evidence type="ECO:0000256" key="1">
    <source>
        <dbReference type="SAM" id="Phobius"/>
    </source>
</evidence>
<evidence type="ECO:0000313" key="3">
    <source>
        <dbReference type="Proteomes" id="UP001497497"/>
    </source>
</evidence>
<proteinExistence type="predicted"/>
<keyword evidence="1" id="KW-1133">Transmembrane helix</keyword>
<reference evidence="2 3" key="1">
    <citation type="submission" date="2024-04" db="EMBL/GenBank/DDBJ databases">
        <authorList>
            <consortium name="Genoscope - CEA"/>
            <person name="William W."/>
        </authorList>
    </citation>
    <scope>NUCLEOTIDE SEQUENCE [LARGE SCALE GENOMIC DNA]</scope>
</reference>
<keyword evidence="1" id="KW-0472">Membrane</keyword>
<name>A0AAV2GY12_LYMST</name>
<organism evidence="2 3">
    <name type="scientific">Lymnaea stagnalis</name>
    <name type="common">Great pond snail</name>
    <name type="synonym">Helix stagnalis</name>
    <dbReference type="NCBI Taxonomy" id="6523"/>
    <lineage>
        <taxon>Eukaryota</taxon>
        <taxon>Metazoa</taxon>
        <taxon>Spiralia</taxon>
        <taxon>Lophotrochozoa</taxon>
        <taxon>Mollusca</taxon>
        <taxon>Gastropoda</taxon>
        <taxon>Heterobranchia</taxon>
        <taxon>Euthyneura</taxon>
        <taxon>Panpulmonata</taxon>
        <taxon>Hygrophila</taxon>
        <taxon>Lymnaeoidea</taxon>
        <taxon>Lymnaeidae</taxon>
        <taxon>Lymnaea</taxon>
    </lineage>
</organism>
<accession>A0AAV2GY12</accession>
<dbReference type="AlphaFoldDB" id="A0AAV2GY12"/>